<organism evidence="3 4">
    <name type="scientific">Carnegiea gigantea</name>
    <dbReference type="NCBI Taxonomy" id="171969"/>
    <lineage>
        <taxon>Eukaryota</taxon>
        <taxon>Viridiplantae</taxon>
        <taxon>Streptophyta</taxon>
        <taxon>Embryophyta</taxon>
        <taxon>Tracheophyta</taxon>
        <taxon>Spermatophyta</taxon>
        <taxon>Magnoliopsida</taxon>
        <taxon>eudicotyledons</taxon>
        <taxon>Gunneridae</taxon>
        <taxon>Pentapetalae</taxon>
        <taxon>Caryophyllales</taxon>
        <taxon>Cactineae</taxon>
        <taxon>Cactaceae</taxon>
        <taxon>Cactoideae</taxon>
        <taxon>Echinocereeae</taxon>
        <taxon>Carnegiea</taxon>
    </lineage>
</organism>
<keyword evidence="4" id="KW-1185">Reference proteome</keyword>
<keyword evidence="2" id="KW-1133">Transmembrane helix</keyword>
<feature type="region of interest" description="Disordered" evidence="1">
    <location>
        <begin position="343"/>
        <end position="389"/>
    </location>
</feature>
<evidence type="ECO:0000256" key="2">
    <source>
        <dbReference type="SAM" id="Phobius"/>
    </source>
</evidence>
<keyword evidence="2" id="KW-0812">Transmembrane</keyword>
<keyword evidence="2" id="KW-0472">Membrane</keyword>
<feature type="transmembrane region" description="Helical" evidence="2">
    <location>
        <begin position="252"/>
        <end position="275"/>
    </location>
</feature>
<dbReference type="AlphaFoldDB" id="A0A9Q1KAU9"/>
<feature type="compositionally biased region" description="Basic residues" evidence="1">
    <location>
        <begin position="379"/>
        <end position="389"/>
    </location>
</feature>
<dbReference type="OrthoDB" id="1752268at2759"/>
<comment type="caution">
    <text evidence="3">The sequence shown here is derived from an EMBL/GenBank/DDBJ whole genome shotgun (WGS) entry which is preliminary data.</text>
</comment>
<evidence type="ECO:0000256" key="1">
    <source>
        <dbReference type="SAM" id="MobiDB-lite"/>
    </source>
</evidence>
<dbReference type="Proteomes" id="UP001153076">
    <property type="component" value="Unassembled WGS sequence"/>
</dbReference>
<sequence>MTNTSIQQVSEQVNKAMETVSCELSHKLAPGRSYHHSEQERNAALQTGIDGLRVKIVTGPSGWMPSRAVVRTPGDQQSRPRPRYNTQPIYGVWFRSGSRSKPRGLEVRSREGGALLSIAQIRSTFVALPQEACKKKGHTIAECRELRKALHKLADKGQIERFLGHGSFERDASPRGLSPRGRMLHRNSCHHWYHLIGAQLCGEQQALISEQGSAVTVPMMVFDGGEGPHFAAPYNDPLAENKKEQETKEDPYTSGVEILIIIIVLMCCGLITFTVRSRNLVVKRCVLLVTQTLLIKRRRNEIHQFRVSTLGLSLTTVLDVLDICLKVALLAESVPLSLPTFGAQSGGRGSASLRPKQTKWTPQPSVPGQRPGEQLSMVRQRKKKRQGGK</sequence>
<reference evidence="3" key="1">
    <citation type="submission" date="2022-04" db="EMBL/GenBank/DDBJ databases">
        <title>Carnegiea gigantea Genome sequencing and assembly v2.</title>
        <authorList>
            <person name="Copetti D."/>
            <person name="Sanderson M.J."/>
            <person name="Burquez A."/>
            <person name="Wojciechowski M.F."/>
        </authorList>
    </citation>
    <scope>NUCLEOTIDE SEQUENCE</scope>
    <source>
        <strain evidence="3">SGP5-SGP5p</strain>
        <tissue evidence="3">Aerial part</tissue>
    </source>
</reference>
<accession>A0A9Q1KAU9</accession>
<dbReference type="EMBL" id="JAKOGI010000198">
    <property type="protein sequence ID" value="KAJ8440104.1"/>
    <property type="molecule type" value="Genomic_DNA"/>
</dbReference>
<name>A0A9Q1KAU9_9CARY</name>
<evidence type="ECO:0000313" key="3">
    <source>
        <dbReference type="EMBL" id="KAJ8440104.1"/>
    </source>
</evidence>
<gene>
    <name evidence="3" type="ORF">Cgig2_026455</name>
</gene>
<evidence type="ECO:0000313" key="4">
    <source>
        <dbReference type="Proteomes" id="UP001153076"/>
    </source>
</evidence>
<proteinExistence type="predicted"/>
<protein>
    <submittedName>
        <fullName evidence="3">Uncharacterized protein</fullName>
    </submittedName>
</protein>